<sequence>MLEAGKVCLVIMPGYYSDSIPAFSAQERDSLTPFPDPRKYQFHSDGPLASRPPSRDPVKKATYIQPSPLTRQYHSTTSRHVPRALRRHLVERAARGKPIHTYFVIQDPPTGLA</sequence>
<accession>A0A8H5F8X0</accession>
<dbReference type="Proteomes" id="UP000541558">
    <property type="component" value="Unassembled WGS sequence"/>
</dbReference>
<feature type="region of interest" description="Disordered" evidence="1">
    <location>
        <begin position="28"/>
        <end position="61"/>
    </location>
</feature>
<organism evidence="2 3">
    <name type="scientific">Ephemerocybe angulata</name>
    <dbReference type="NCBI Taxonomy" id="980116"/>
    <lineage>
        <taxon>Eukaryota</taxon>
        <taxon>Fungi</taxon>
        <taxon>Dikarya</taxon>
        <taxon>Basidiomycota</taxon>
        <taxon>Agaricomycotina</taxon>
        <taxon>Agaricomycetes</taxon>
        <taxon>Agaricomycetidae</taxon>
        <taxon>Agaricales</taxon>
        <taxon>Agaricineae</taxon>
        <taxon>Psathyrellaceae</taxon>
        <taxon>Ephemerocybe</taxon>
    </lineage>
</organism>
<reference evidence="2 3" key="1">
    <citation type="journal article" date="2020" name="ISME J.">
        <title>Uncovering the hidden diversity of litter-decomposition mechanisms in mushroom-forming fungi.</title>
        <authorList>
            <person name="Floudas D."/>
            <person name="Bentzer J."/>
            <person name="Ahren D."/>
            <person name="Johansson T."/>
            <person name="Persson P."/>
            <person name="Tunlid A."/>
        </authorList>
    </citation>
    <scope>NUCLEOTIDE SEQUENCE [LARGE SCALE GENOMIC DNA]</scope>
    <source>
        <strain evidence="2 3">CBS 175.51</strain>
    </source>
</reference>
<evidence type="ECO:0000313" key="3">
    <source>
        <dbReference type="Proteomes" id="UP000541558"/>
    </source>
</evidence>
<comment type="caution">
    <text evidence="2">The sequence shown here is derived from an EMBL/GenBank/DDBJ whole genome shotgun (WGS) entry which is preliminary data.</text>
</comment>
<dbReference type="AlphaFoldDB" id="A0A8H5F8X0"/>
<evidence type="ECO:0000313" key="2">
    <source>
        <dbReference type="EMBL" id="KAF5328049.1"/>
    </source>
</evidence>
<protein>
    <submittedName>
        <fullName evidence="2">Uncharacterized protein</fullName>
    </submittedName>
</protein>
<evidence type="ECO:0000256" key="1">
    <source>
        <dbReference type="SAM" id="MobiDB-lite"/>
    </source>
</evidence>
<dbReference type="EMBL" id="JAACJK010000144">
    <property type="protein sequence ID" value="KAF5328049.1"/>
    <property type="molecule type" value="Genomic_DNA"/>
</dbReference>
<name>A0A8H5F8X0_9AGAR</name>
<gene>
    <name evidence="2" type="ORF">D9611_014768</name>
</gene>
<keyword evidence="3" id="KW-1185">Reference proteome</keyword>
<proteinExistence type="predicted"/>